<organism evidence="1 2">
    <name type="scientific">Pseudocercospora musae</name>
    <dbReference type="NCBI Taxonomy" id="113226"/>
    <lineage>
        <taxon>Eukaryota</taxon>
        <taxon>Fungi</taxon>
        <taxon>Dikarya</taxon>
        <taxon>Ascomycota</taxon>
        <taxon>Pezizomycotina</taxon>
        <taxon>Dothideomycetes</taxon>
        <taxon>Dothideomycetidae</taxon>
        <taxon>Mycosphaerellales</taxon>
        <taxon>Mycosphaerellaceae</taxon>
        <taxon>Pseudocercospora</taxon>
    </lineage>
</organism>
<comment type="caution">
    <text evidence="1">The sequence shown here is derived from an EMBL/GenBank/DDBJ whole genome shotgun (WGS) entry which is preliminary data.</text>
</comment>
<evidence type="ECO:0000313" key="2">
    <source>
        <dbReference type="Proteomes" id="UP000073492"/>
    </source>
</evidence>
<proteinExistence type="predicted"/>
<dbReference type="AlphaFoldDB" id="A0A139I9A6"/>
<accession>A0A139I9A6</accession>
<gene>
    <name evidence="1" type="ORF">AC579_10008</name>
</gene>
<keyword evidence="2" id="KW-1185">Reference proteome</keyword>
<dbReference type="EMBL" id="LFZO01000215">
    <property type="protein sequence ID" value="KXT11209.1"/>
    <property type="molecule type" value="Genomic_DNA"/>
</dbReference>
<sequence>MVGPAGDLVDTMLTESSVWYGSEAQRCGTVLPRDSSIVANAQQFCLKWRMNAKAGTYTQRRRAVQHYQEHKHAWGAWR</sequence>
<reference evidence="1 2" key="1">
    <citation type="submission" date="2015-07" db="EMBL/GenBank/DDBJ databases">
        <title>Comparative genomics of the Sigatoka disease complex on banana suggests a link between parallel evolutionary changes in Pseudocercospora fijiensis and Pseudocercospora eumusae and increased virulence on the banana host.</title>
        <authorList>
            <person name="Chang T.-C."/>
            <person name="Salvucci A."/>
            <person name="Crous P.W."/>
            <person name="Stergiopoulos I."/>
        </authorList>
    </citation>
    <scope>NUCLEOTIDE SEQUENCE [LARGE SCALE GENOMIC DNA]</scope>
    <source>
        <strain evidence="1 2">CBS 116634</strain>
    </source>
</reference>
<protein>
    <submittedName>
        <fullName evidence="1">Uncharacterized protein</fullName>
    </submittedName>
</protein>
<evidence type="ECO:0000313" key="1">
    <source>
        <dbReference type="EMBL" id="KXT11209.1"/>
    </source>
</evidence>
<name>A0A139I9A6_9PEZI</name>
<dbReference type="Proteomes" id="UP000073492">
    <property type="component" value="Unassembled WGS sequence"/>
</dbReference>